<evidence type="ECO:0000259" key="1">
    <source>
        <dbReference type="PROSITE" id="PS51707"/>
    </source>
</evidence>
<accession>F2KMT7</accession>
<organism evidence="2 3">
    <name type="scientific">Archaeoglobus veneficus (strain DSM 11195 / SNP6)</name>
    <dbReference type="NCBI Taxonomy" id="693661"/>
    <lineage>
        <taxon>Archaea</taxon>
        <taxon>Methanobacteriati</taxon>
        <taxon>Methanobacteriota</taxon>
        <taxon>Archaeoglobi</taxon>
        <taxon>Archaeoglobales</taxon>
        <taxon>Archaeoglobaceae</taxon>
        <taxon>Archaeoglobus</taxon>
    </lineage>
</organism>
<dbReference type="InterPro" id="IPR033469">
    <property type="entry name" value="CYTH-like_dom_sf"/>
</dbReference>
<dbReference type="Proteomes" id="UP000008136">
    <property type="component" value="Chromosome"/>
</dbReference>
<keyword evidence="3" id="KW-1185">Reference proteome</keyword>
<dbReference type="InterPro" id="IPR023577">
    <property type="entry name" value="CYTH_domain"/>
</dbReference>
<dbReference type="PANTHER" id="PTHR21028:SF2">
    <property type="entry name" value="CYTH DOMAIN-CONTAINING PROTEIN"/>
    <property type="match status" value="1"/>
</dbReference>
<dbReference type="KEGG" id="ave:Arcve_0070"/>
<dbReference type="InterPro" id="IPR008173">
    <property type="entry name" value="Adenylyl_cyclase_CyaB"/>
</dbReference>
<dbReference type="PROSITE" id="PS51707">
    <property type="entry name" value="CYTH"/>
    <property type="match status" value="1"/>
</dbReference>
<feature type="domain" description="CYTH" evidence="1">
    <location>
        <begin position="1"/>
        <end position="169"/>
    </location>
</feature>
<gene>
    <name evidence="2" type="ordered locus">Arcve_0070</name>
</gene>
<dbReference type="OrthoDB" id="46040at2157"/>
<evidence type="ECO:0000313" key="2">
    <source>
        <dbReference type="EMBL" id="AEA46111.1"/>
    </source>
</evidence>
<dbReference type="SUPFAM" id="SSF55154">
    <property type="entry name" value="CYTH-like phosphatases"/>
    <property type="match status" value="1"/>
</dbReference>
<dbReference type="NCBIfam" id="TIGR00318">
    <property type="entry name" value="cyaB"/>
    <property type="match status" value="1"/>
</dbReference>
<dbReference type="GeneID" id="10393161"/>
<proteinExistence type="predicted"/>
<reference evidence="2 3" key="1">
    <citation type="submission" date="2011-03" db="EMBL/GenBank/DDBJ databases">
        <title>The complete genome of Archaeoglobus veneficus SNP6.</title>
        <authorList>
            <consortium name="US DOE Joint Genome Institute (JGI-PGF)"/>
            <person name="Lucas S."/>
            <person name="Copeland A."/>
            <person name="Lapidus A."/>
            <person name="Bruce D."/>
            <person name="Goodwin L."/>
            <person name="Pitluck S."/>
            <person name="Kyrpides N."/>
            <person name="Mavromatis K."/>
            <person name="Pagani I."/>
            <person name="Ivanova N."/>
            <person name="Mikhailova N."/>
            <person name="Lu M."/>
            <person name="Detter J.C."/>
            <person name="Tapia R."/>
            <person name="Han C."/>
            <person name="Land M."/>
            <person name="Hauser L."/>
            <person name="Markowitz V."/>
            <person name="Cheng J.-F."/>
            <person name="Hugenholtz P."/>
            <person name="Woyke T."/>
            <person name="Wu D."/>
            <person name="Spring S."/>
            <person name="Brambilla E."/>
            <person name="Klenk H.-P."/>
            <person name="Eisen J.A."/>
        </authorList>
    </citation>
    <scope>NUCLEOTIDE SEQUENCE [LARGE SCALE GENOMIC DNA]</scope>
    <source>
        <strain>SNP6</strain>
    </source>
</reference>
<name>F2KMT7_ARCVS</name>
<protein>
    <submittedName>
        <fullName evidence="2">Adenylyl cyclase CyaB</fullName>
    </submittedName>
</protein>
<dbReference type="PANTHER" id="PTHR21028">
    <property type="entry name" value="SI:CH211-156B7.4"/>
    <property type="match status" value="1"/>
</dbReference>
<dbReference type="EMBL" id="CP002588">
    <property type="protein sequence ID" value="AEA46111.1"/>
    <property type="molecule type" value="Genomic_DNA"/>
</dbReference>
<dbReference type="Pfam" id="PF01928">
    <property type="entry name" value="CYTH"/>
    <property type="match status" value="1"/>
</dbReference>
<dbReference type="HOGENOM" id="CLU_105244_2_0_2"/>
<dbReference type="SMART" id="SM01118">
    <property type="entry name" value="CYTH"/>
    <property type="match status" value="1"/>
</dbReference>
<sequence length="170" mass="19978">MEVEVKFSVEGFEEVEKKLAETGKFVIEKEEEDLYFNSPWRDFRKSDEALRIRKDSEGVTLTYKGRKIDKETKTREEIKLKVEDFDNCRRILEKLGFTPVRWVKKRRRIYQVGEAVVCLDEIDGLGKFVEVEIESEDVEGAKKKVFEVARSLGLEGESIRKSYLEMLENL</sequence>
<dbReference type="Gene3D" id="2.40.320.10">
    <property type="entry name" value="Hypothetical Protein Pfu-838710-001"/>
    <property type="match status" value="1"/>
</dbReference>
<dbReference type="STRING" id="693661.Arcve_0070"/>
<dbReference type="CDD" id="cd07890">
    <property type="entry name" value="CYTH-like_AC_IV-like"/>
    <property type="match status" value="1"/>
</dbReference>
<dbReference type="AlphaFoldDB" id="F2KMT7"/>
<dbReference type="RefSeq" id="WP_013682787.1">
    <property type="nucleotide sequence ID" value="NC_015320.1"/>
</dbReference>
<dbReference type="eggNOG" id="arCOG01723">
    <property type="taxonomic scope" value="Archaea"/>
</dbReference>
<evidence type="ECO:0000313" key="3">
    <source>
        <dbReference type="Proteomes" id="UP000008136"/>
    </source>
</evidence>